<sequence length="139" mass="15678">MTTYHGKCHCGELEWDVLVQPDQANHILCHCNTCQTLSGGTYTLNQIVPLDAFKVTKGEDKVKKYTYYGDSGKAVNCYYCSNCTTSPYHQQEILEGKIILRTGLLDGPRETFQPSAEIYGKDRHSWEKEVATTFDAMPS</sequence>
<reference evidence="6" key="1">
    <citation type="journal article" date="2020" name="Stud. Mycol.">
        <title>101 Dothideomycetes genomes: a test case for predicting lifestyles and emergence of pathogens.</title>
        <authorList>
            <person name="Haridas S."/>
            <person name="Albert R."/>
            <person name="Binder M."/>
            <person name="Bloem J."/>
            <person name="Labutti K."/>
            <person name="Salamov A."/>
            <person name="Andreopoulos B."/>
            <person name="Baker S."/>
            <person name="Barry K."/>
            <person name="Bills G."/>
            <person name="Bluhm B."/>
            <person name="Cannon C."/>
            <person name="Castanera R."/>
            <person name="Culley D."/>
            <person name="Daum C."/>
            <person name="Ezra D."/>
            <person name="Gonzalez J."/>
            <person name="Henrissat B."/>
            <person name="Kuo A."/>
            <person name="Liang C."/>
            <person name="Lipzen A."/>
            <person name="Lutzoni F."/>
            <person name="Magnuson J."/>
            <person name="Mondo S."/>
            <person name="Nolan M."/>
            <person name="Ohm R."/>
            <person name="Pangilinan J."/>
            <person name="Park H.-J."/>
            <person name="Ramirez L."/>
            <person name="Alfaro M."/>
            <person name="Sun H."/>
            <person name="Tritt A."/>
            <person name="Yoshinaga Y."/>
            <person name="Zwiers L.-H."/>
            <person name="Turgeon B."/>
            <person name="Goodwin S."/>
            <person name="Spatafora J."/>
            <person name="Crous P."/>
            <person name="Grigoriev I."/>
        </authorList>
    </citation>
    <scope>NUCLEOTIDE SEQUENCE</scope>
    <source>
        <strain evidence="6">ATCC 16933</strain>
    </source>
</reference>
<dbReference type="InterPro" id="IPR011057">
    <property type="entry name" value="Mss4-like_sf"/>
</dbReference>
<dbReference type="PANTHER" id="PTHR33337">
    <property type="entry name" value="GFA DOMAIN-CONTAINING PROTEIN"/>
    <property type="match status" value="1"/>
</dbReference>
<dbReference type="Gene3D" id="3.90.1590.10">
    <property type="entry name" value="glutathione-dependent formaldehyde- activating enzyme (gfa)"/>
    <property type="match status" value="1"/>
</dbReference>
<keyword evidence="4" id="KW-0456">Lyase</keyword>
<evidence type="ECO:0000259" key="5">
    <source>
        <dbReference type="PROSITE" id="PS51891"/>
    </source>
</evidence>
<gene>
    <name evidence="6" type="ORF">BDY21DRAFT_319829</name>
</gene>
<dbReference type="Proteomes" id="UP000799766">
    <property type="component" value="Unassembled WGS sequence"/>
</dbReference>
<dbReference type="PANTHER" id="PTHR33337:SF30">
    <property type="entry name" value="DUF636 DOMAIN PROTEIN (AFU_ORTHOLOGUE AFUA_1G03180)"/>
    <property type="match status" value="1"/>
</dbReference>
<dbReference type="AlphaFoldDB" id="A0A6A6P343"/>
<dbReference type="SUPFAM" id="SSF51316">
    <property type="entry name" value="Mss4-like"/>
    <property type="match status" value="1"/>
</dbReference>
<accession>A0A6A6P343</accession>
<evidence type="ECO:0000313" key="6">
    <source>
        <dbReference type="EMBL" id="KAF2458415.1"/>
    </source>
</evidence>
<dbReference type="GO" id="GO:0016846">
    <property type="term" value="F:carbon-sulfur lyase activity"/>
    <property type="evidence" value="ECO:0007669"/>
    <property type="project" value="InterPro"/>
</dbReference>
<dbReference type="PROSITE" id="PS51891">
    <property type="entry name" value="CENP_V_GFA"/>
    <property type="match status" value="1"/>
</dbReference>
<name>A0A6A6P343_9PEZI</name>
<dbReference type="GO" id="GO:0046872">
    <property type="term" value="F:metal ion binding"/>
    <property type="evidence" value="ECO:0007669"/>
    <property type="project" value="UniProtKB-KW"/>
</dbReference>
<proteinExistence type="inferred from homology"/>
<evidence type="ECO:0000256" key="2">
    <source>
        <dbReference type="ARBA" id="ARBA00022723"/>
    </source>
</evidence>
<evidence type="ECO:0000256" key="4">
    <source>
        <dbReference type="ARBA" id="ARBA00023239"/>
    </source>
</evidence>
<keyword evidence="2" id="KW-0479">Metal-binding</keyword>
<dbReference type="InterPro" id="IPR006913">
    <property type="entry name" value="CENP-V/GFA"/>
</dbReference>
<feature type="domain" description="CENP-V/GFA" evidence="5">
    <location>
        <begin position="4"/>
        <end position="127"/>
    </location>
</feature>
<keyword evidence="3" id="KW-0862">Zinc</keyword>
<comment type="similarity">
    <text evidence="1">Belongs to the Gfa family.</text>
</comment>
<evidence type="ECO:0000313" key="7">
    <source>
        <dbReference type="Proteomes" id="UP000799766"/>
    </source>
</evidence>
<dbReference type="EMBL" id="MU001678">
    <property type="protein sequence ID" value="KAF2458415.1"/>
    <property type="molecule type" value="Genomic_DNA"/>
</dbReference>
<evidence type="ECO:0000256" key="1">
    <source>
        <dbReference type="ARBA" id="ARBA00005495"/>
    </source>
</evidence>
<evidence type="ECO:0000256" key="3">
    <source>
        <dbReference type="ARBA" id="ARBA00022833"/>
    </source>
</evidence>
<keyword evidence="7" id="KW-1185">Reference proteome</keyword>
<dbReference type="OrthoDB" id="1601230at2759"/>
<protein>
    <submittedName>
        <fullName evidence="6">Mss4-like protein</fullName>
    </submittedName>
</protein>
<dbReference type="Pfam" id="PF04828">
    <property type="entry name" value="GFA"/>
    <property type="match status" value="1"/>
</dbReference>
<organism evidence="6 7">
    <name type="scientific">Lineolata rhizophorae</name>
    <dbReference type="NCBI Taxonomy" id="578093"/>
    <lineage>
        <taxon>Eukaryota</taxon>
        <taxon>Fungi</taxon>
        <taxon>Dikarya</taxon>
        <taxon>Ascomycota</taxon>
        <taxon>Pezizomycotina</taxon>
        <taxon>Dothideomycetes</taxon>
        <taxon>Dothideomycetes incertae sedis</taxon>
        <taxon>Lineolatales</taxon>
        <taxon>Lineolataceae</taxon>
        <taxon>Lineolata</taxon>
    </lineage>
</organism>